<keyword evidence="1" id="KW-0547">Nucleotide-binding</keyword>
<dbReference type="Pfam" id="PF07714">
    <property type="entry name" value="PK_Tyr_Ser-Thr"/>
    <property type="match status" value="1"/>
</dbReference>
<dbReference type="InterPro" id="IPR000719">
    <property type="entry name" value="Prot_kinase_dom"/>
</dbReference>
<organism evidence="4 5">
    <name type="scientific">Ricinus communis</name>
    <name type="common">Castor bean</name>
    <dbReference type="NCBI Taxonomy" id="3988"/>
    <lineage>
        <taxon>Eukaryota</taxon>
        <taxon>Viridiplantae</taxon>
        <taxon>Streptophyta</taxon>
        <taxon>Embryophyta</taxon>
        <taxon>Tracheophyta</taxon>
        <taxon>Spermatophyta</taxon>
        <taxon>Magnoliopsida</taxon>
        <taxon>eudicotyledons</taxon>
        <taxon>Gunneridae</taxon>
        <taxon>Pentapetalae</taxon>
        <taxon>rosids</taxon>
        <taxon>fabids</taxon>
        <taxon>Malpighiales</taxon>
        <taxon>Euphorbiaceae</taxon>
        <taxon>Acalyphoideae</taxon>
        <taxon>Acalypheae</taxon>
        <taxon>Ricinus</taxon>
    </lineage>
</organism>
<dbReference type="GO" id="GO:0006952">
    <property type="term" value="P:defense response"/>
    <property type="evidence" value="ECO:0000318"/>
    <property type="project" value="GO_Central"/>
</dbReference>
<dbReference type="Gene3D" id="3.30.200.20">
    <property type="entry name" value="Phosphorylase Kinase, domain 1"/>
    <property type="match status" value="1"/>
</dbReference>
<dbReference type="STRING" id="3988.B9RF72"/>
<accession>B9RF72</accession>
<dbReference type="PANTHER" id="PTHR27005:SF499">
    <property type="entry name" value="PROTEIN KINASE DOMAIN-CONTAINING PROTEIN"/>
    <property type="match status" value="1"/>
</dbReference>
<dbReference type="PANTHER" id="PTHR27005">
    <property type="entry name" value="WALL-ASSOCIATED RECEPTOR KINASE-LIKE 21"/>
    <property type="match status" value="1"/>
</dbReference>
<sequence>MFSCFGDSKYEKALMRNGRSLLEKSVALNNGRGNPVRCFSVKELQNATNSYSQHNVFYIDGTCRLYKGLIRDRPVIVKKYDYKHPSEDPVSDIVIASEMSVHRNVLKLLGCCLESEIPIPVFEYAEKGTLEDYVQKTALLWKDRLKIAVDVASVIAYLHTAFPRPIVHRDISLASILLDEDCAAKVTGFSLSISIPEGETHIEDEVAGTIGYVAPEYFMKRMFNEKIDVYSFGVVLLVLLTGHGPILRSPTTNESHALVVFVEAKIKNERFNEIIDPAILEEGPWPEKEQQLKSFLTLAMQCTRKDEEDRPEITDVAKQLRHIYHSLMSDC</sequence>
<dbReference type="InterPro" id="IPR001245">
    <property type="entry name" value="Ser-Thr/Tyr_kinase_cat_dom"/>
</dbReference>
<dbReference type="AlphaFoldDB" id="B9RF72"/>
<dbReference type="InParanoid" id="B9RF72"/>
<dbReference type="GO" id="GO:0007166">
    <property type="term" value="P:cell surface receptor signaling pathway"/>
    <property type="evidence" value="ECO:0000318"/>
    <property type="project" value="GO_Central"/>
</dbReference>
<keyword evidence="2" id="KW-0067">ATP-binding</keyword>
<dbReference type="EMBL" id="EQ973777">
    <property type="protein sequence ID" value="EEF49843.1"/>
    <property type="molecule type" value="Genomic_DNA"/>
</dbReference>
<keyword evidence="4" id="KW-0418">Kinase</keyword>
<reference evidence="5" key="1">
    <citation type="journal article" date="2010" name="Nat. Biotechnol.">
        <title>Draft genome sequence of the oilseed species Ricinus communis.</title>
        <authorList>
            <person name="Chan A.P."/>
            <person name="Crabtree J."/>
            <person name="Zhao Q."/>
            <person name="Lorenzi H."/>
            <person name="Orvis J."/>
            <person name="Puiu D."/>
            <person name="Melake-Berhan A."/>
            <person name="Jones K.M."/>
            <person name="Redman J."/>
            <person name="Chen G."/>
            <person name="Cahoon E.B."/>
            <person name="Gedil M."/>
            <person name="Stanke M."/>
            <person name="Haas B.J."/>
            <person name="Wortman J.R."/>
            <person name="Fraser-Liggett C.M."/>
            <person name="Ravel J."/>
            <person name="Rabinowicz P.D."/>
        </authorList>
    </citation>
    <scope>NUCLEOTIDE SEQUENCE [LARGE SCALE GENOMIC DNA]</scope>
    <source>
        <strain evidence="5">cv. Hale</strain>
    </source>
</reference>
<dbReference type="InterPro" id="IPR011009">
    <property type="entry name" value="Kinase-like_dom_sf"/>
</dbReference>
<protein>
    <submittedName>
        <fullName evidence="4">Serine-threonine protein kinase, plant-type, putative</fullName>
    </submittedName>
</protein>
<name>B9RF72_RICCO</name>
<dbReference type="GO" id="GO:0005886">
    <property type="term" value="C:plasma membrane"/>
    <property type="evidence" value="ECO:0000318"/>
    <property type="project" value="GO_Central"/>
</dbReference>
<evidence type="ECO:0000259" key="3">
    <source>
        <dbReference type="PROSITE" id="PS50011"/>
    </source>
</evidence>
<dbReference type="GO" id="GO:0004672">
    <property type="term" value="F:protein kinase activity"/>
    <property type="evidence" value="ECO:0007669"/>
    <property type="project" value="InterPro"/>
</dbReference>
<feature type="domain" description="Protein kinase" evidence="3">
    <location>
        <begin position="24"/>
        <end position="328"/>
    </location>
</feature>
<dbReference type="InterPro" id="IPR045274">
    <property type="entry name" value="WAK-like"/>
</dbReference>
<keyword evidence="4" id="KW-0808">Transferase</keyword>
<evidence type="ECO:0000313" key="5">
    <source>
        <dbReference type="Proteomes" id="UP000008311"/>
    </source>
</evidence>
<evidence type="ECO:0000256" key="1">
    <source>
        <dbReference type="ARBA" id="ARBA00022741"/>
    </source>
</evidence>
<dbReference type="GO" id="GO:0005524">
    <property type="term" value="F:ATP binding"/>
    <property type="evidence" value="ECO:0007669"/>
    <property type="project" value="UniProtKB-KW"/>
</dbReference>
<dbReference type="Proteomes" id="UP000008311">
    <property type="component" value="Unassembled WGS sequence"/>
</dbReference>
<keyword evidence="5" id="KW-1185">Reference proteome</keyword>
<dbReference type="PROSITE" id="PS50011">
    <property type="entry name" value="PROTEIN_KINASE_DOM"/>
    <property type="match status" value="1"/>
</dbReference>
<dbReference type="eggNOG" id="KOG1187">
    <property type="taxonomic scope" value="Eukaryota"/>
</dbReference>
<evidence type="ECO:0000313" key="4">
    <source>
        <dbReference type="EMBL" id="EEF49843.1"/>
    </source>
</evidence>
<dbReference type="Gene3D" id="1.10.510.10">
    <property type="entry name" value="Transferase(Phosphotransferase) domain 1"/>
    <property type="match status" value="1"/>
</dbReference>
<proteinExistence type="predicted"/>
<evidence type="ECO:0000256" key="2">
    <source>
        <dbReference type="ARBA" id="ARBA00022840"/>
    </source>
</evidence>
<gene>
    <name evidence="4" type="ORF">RCOM_1432010</name>
</gene>
<dbReference type="SUPFAM" id="SSF56112">
    <property type="entry name" value="Protein kinase-like (PK-like)"/>
    <property type="match status" value="1"/>
</dbReference>
<dbReference type="FunCoup" id="B9RF72">
    <property type="interactions" value="451"/>
</dbReference>